<accession>A0A1D2JPG5</accession>
<evidence type="ECO:0000313" key="1">
    <source>
        <dbReference type="EMBL" id="ODH45106.1"/>
    </source>
</evidence>
<organism evidence="1 2">
    <name type="scientific">Paracoccidioides brasiliensis</name>
    <dbReference type="NCBI Taxonomy" id="121759"/>
    <lineage>
        <taxon>Eukaryota</taxon>
        <taxon>Fungi</taxon>
        <taxon>Dikarya</taxon>
        <taxon>Ascomycota</taxon>
        <taxon>Pezizomycotina</taxon>
        <taxon>Eurotiomycetes</taxon>
        <taxon>Eurotiomycetidae</taxon>
        <taxon>Onygenales</taxon>
        <taxon>Ajellomycetaceae</taxon>
        <taxon>Paracoccidioides</taxon>
    </lineage>
</organism>
<sequence>MYTELGDTIRAEKQTLYYEIFENMRQKFFTMIDTVKIKRKFLKLFISEELKMNAEDKVQFVFKKQVQLI</sequence>
<dbReference type="AlphaFoldDB" id="A0A1D2JPG5"/>
<dbReference type="VEuPathDB" id="FungiDB:PADG_03764"/>
<gene>
    <name evidence="1" type="ORF">ACO22_00401</name>
</gene>
<comment type="caution">
    <text evidence="1">The sequence shown here is derived from an EMBL/GenBank/DDBJ whole genome shotgun (WGS) entry which is preliminary data.</text>
</comment>
<dbReference type="EMBL" id="LZYO01000007">
    <property type="protein sequence ID" value="ODH45106.1"/>
    <property type="molecule type" value="Genomic_DNA"/>
</dbReference>
<dbReference type="InterPro" id="IPR021842">
    <property type="entry name" value="DUF3435"/>
</dbReference>
<protein>
    <submittedName>
        <fullName evidence="1">Uncharacterized protein</fullName>
    </submittedName>
</protein>
<reference evidence="1 2" key="1">
    <citation type="submission" date="2016-06" db="EMBL/GenBank/DDBJ databases">
        <authorList>
            <person name="Kjaerup R.B."/>
            <person name="Dalgaard T.S."/>
            <person name="Juul-Madsen H.R."/>
        </authorList>
    </citation>
    <scope>NUCLEOTIDE SEQUENCE [LARGE SCALE GENOMIC DNA]</scope>
    <source>
        <strain evidence="1 2">Pb300</strain>
    </source>
</reference>
<dbReference type="VEuPathDB" id="FungiDB:PABG_00582"/>
<proteinExistence type="predicted"/>
<dbReference type="Pfam" id="PF11917">
    <property type="entry name" value="DUF3435"/>
    <property type="match status" value="1"/>
</dbReference>
<dbReference type="Proteomes" id="UP000242814">
    <property type="component" value="Unassembled WGS sequence"/>
</dbReference>
<evidence type="ECO:0000313" key="2">
    <source>
        <dbReference type="Proteomes" id="UP000242814"/>
    </source>
</evidence>
<name>A0A1D2JPG5_PARBR</name>